<feature type="compositionally biased region" description="Basic and acidic residues" evidence="1">
    <location>
        <begin position="213"/>
        <end position="222"/>
    </location>
</feature>
<protein>
    <submittedName>
        <fullName evidence="2">Uncharacterized protein</fullName>
    </submittedName>
</protein>
<feature type="region of interest" description="Disordered" evidence="1">
    <location>
        <begin position="1"/>
        <end position="53"/>
    </location>
</feature>
<organism evidence="2 3">
    <name type="scientific">Eumeta variegata</name>
    <name type="common">Bagworm moth</name>
    <name type="synonym">Eumeta japonica</name>
    <dbReference type="NCBI Taxonomy" id="151549"/>
    <lineage>
        <taxon>Eukaryota</taxon>
        <taxon>Metazoa</taxon>
        <taxon>Ecdysozoa</taxon>
        <taxon>Arthropoda</taxon>
        <taxon>Hexapoda</taxon>
        <taxon>Insecta</taxon>
        <taxon>Pterygota</taxon>
        <taxon>Neoptera</taxon>
        <taxon>Endopterygota</taxon>
        <taxon>Lepidoptera</taxon>
        <taxon>Glossata</taxon>
        <taxon>Ditrysia</taxon>
        <taxon>Tineoidea</taxon>
        <taxon>Psychidae</taxon>
        <taxon>Oiketicinae</taxon>
        <taxon>Eumeta</taxon>
    </lineage>
</organism>
<feature type="compositionally biased region" description="Basic and acidic residues" evidence="1">
    <location>
        <begin position="1"/>
        <end position="18"/>
    </location>
</feature>
<evidence type="ECO:0000256" key="1">
    <source>
        <dbReference type="SAM" id="MobiDB-lite"/>
    </source>
</evidence>
<reference evidence="2 3" key="1">
    <citation type="journal article" date="2019" name="Commun. Biol.">
        <title>The bagworm genome reveals a unique fibroin gene that provides high tensile strength.</title>
        <authorList>
            <person name="Kono N."/>
            <person name="Nakamura H."/>
            <person name="Ohtoshi R."/>
            <person name="Tomita M."/>
            <person name="Numata K."/>
            <person name="Arakawa K."/>
        </authorList>
    </citation>
    <scope>NUCLEOTIDE SEQUENCE [LARGE SCALE GENOMIC DNA]</scope>
</reference>
<comment type="caution">
    <text evidence="2">The sequence shown here is derived from an EMBL/GenBank/DDBJ whole genome shotgun (WGS) entry which is preliminary data.</text>
</comment>
<dbReference type="AlphaFoldDB" id="A0A4C2AFR2"/>
<feature type="region of interest" description="Disordered" evidence="1">
    <location>
        <begin position="180"/>
        <end position="204"/>
    </location>
</feature>
<feature type="compositionally biased region" description="Basic and acidic residues" evidence="1">
    <location>
        <begin position="31"/>
        <end position="53"/>
    </location>
</feature>
<name>A0A4C2AFR2_EUMVA</name>
<feature type="region of interest" description="Disordered" evidence="1">
    <location>
        <begin position="213"/>
        <end position="232"/>
    </location>
</feature>
<feature type="region of interest" description="Disordered" evidence="1">
    <location>
        <begin position="123"/>
        <end position="147"/>
    </location>
</feature>
<gene>
    <name evidence="2" type="ORF">EVAR_100350_1</name>
</gene>
<proteinExistence type="predicted"/>
<evidence type="ECO:0000313" key="2">
    <source>
        <dbReference type="EMBL" id="GBP98133.1"/>
    </source>
</evidence>
<feature type="compositionally biased region" description="Basic and acidic residues" evidence="1">
    <location>
        <begin position="246"/>
        <end position="264"/>
    </location>
</feature>
<sequence>MMHYRDYSEDEFRRDEKGGQQWRSEMQDYDSAGREIERQNSKDSYKDYGDYKDPISDDEIKISVLQNPIISQPPRLTTPPHNLTTNVGSQAQNLKLQANQTGSGQGFIHNQQIPSNMMQSQPINVSQNQTSFPDMSSKPINQNFNKLDQNLSSSNLSLSQFSSEPISHTTSNKPCFITQKSEKELSESESIASKSSTDPSTVSVNKFIEAQHTESLRNEYDTQRPSMSTDEKLTDRFINDNLNKAQNKEPVERKSSGSGSEKKGRGYGYGVGVRVWGSRESRGRRSHRSSRSKNRASESDGSTDGAQIQNVKNVAEHQVLEVQKDKS</sequence>
<feature type="compositionally biased region" description="Polar residues" evidence="1">
    <location>
        <begin position="299"/>
        <end position="312"/>
    </location>
</feature>
<accession>A0A4C2AFR2</accession>
<dbReference type="OrthoDB" id="1939715at2759"/>
<feature type="region of interest" description="Disordered" evidence="1">
    <location>
        <begin position="239"/>
        <end position="327"/>
    </location>
</feature>
<evidence type="ECO:0000313" key="3">
    <source>
        <dbReference type="Proteomes" id="UP000299102"/>
    </source>
</evidence>
<dbReference type="Proteomes" id="UP000299102">
    <property type="component" value="Unassembled WGS sequence"/>
</dbReference>
<feature type="compositionally biased region" description="Basic residues" evidence="1">
    <location>
        <begin position="284"/>
        <end position="294"/>
    </location>
</feature>
<dbReference type="EMBL" id="BGZK01003075">
    <property type="protein sequence ID" value="GBP98133.1"/>
    <property type="molecule type" value="Genomic_DNA"/>
</dbReference>
<feature type="compositionally biased region" description="Basic and acidic residues" evidence="1">
    <location>
        <begin position="314"/>
        <end position="327"/>
    </location>
</feature>
<keyword evidence="3" id="KW-1185">Reference proteome</keyword>